<evidence type="ECO:0000313" key="2">
    <source>
        <dbReference type="EMBL" id="KAL1020781.1"/>
    </source>
</evidence>
<name>A0ABD0Y1E3_UMBPY</name>
<accession>A0ABD0Y1E3</accession>
<gene>
    <name evidence="2" type="ORF">UPYG_G00004580</name>
</gene>
<dbReference type="AlphaFoldDB" id="A0ABD0Y1E3"/>
<proteinExistence type="predicted"/>
<sequence>MAGSELWYSGWAQEDPLWDLYKASYEDFLVREAVDGDYILPRRVFETPAPFEAPKRAPSSCSQMVSPSPSSKKATQSSKRATRPSSRKATSPNPKMAAHSPKMAAQSPQSAVNSPSSKMTACLFPNMDDSSFHWWAAYL</sequence>
<organism evidence="2 3">
    <name type="scientific">Umbra pygmaea</name>
    <name type="common">Eastern mudminnow</name>
    <dbReference type="NCBI Taxonomy" id="75934"/>
    <lineage>
        <taxon>Eukaryota</taxon>
        <taxon>Metazoa</taxon>
        <taxon>Chordata</taxon>
        <taxon>Craniata</taxon>
        <taxon>Vertebrata</taxon>
        <taxon>Euteleostomi</taxon>
        <taxon>Actinopterygii</taxon>
        <taxon>Neopterygii</taxon>
        <taxon>Teleostei</taxon>
        <taxon>Protacanthopterygii</taxon>
        <taxon>Esociformes</taxon>
        <taxon>Umbridae</taxon>
        <taxon>Umbra</taxon>
    </lineage>
</organism>
<dbReference type="EMBL" id="JAGEUA010000001">
    <property type="protein sequence ID" value="KAL1020781.1"/>
    <property type="molecule type" value="Genomic_DNA"/>
</dbReference>
<keyword evidence="3" id="KW-1185">Reference proteome</keyword>
<evidence type="ECO:0000313" key="3">
    <source>
        <dbReference type="Proteomes" id="UP001557470"/>
    </source>
</evidence>
<evidence type="ECO:0000256" key="1">
    <source>
        <dbReference type="SAM" id="MobiDB-lite"/>
    </source>
</evidence>
<comment type="caution">
    <text evidence="2">The sequence shown here is derived from an EMBL/GenBank/DDBJ whole genome shotgun (WGS) entry which is preliminary data.</text>
</comment>
<feature type="compositionally biased region" description="Low complexity" evidence="1">
    <location>
        <begin position="58"/>
        <end position="71"/>
    </location>
</feature>
<protein>
    <submittedName>
        <fullName evidence="2">Uncharacterized protein</fullName>
    </submittedName>
</protein>
<feature type="region of interest" description="Disordered" evidence="1">
    <location>
        <begin position="50"/>
        <end position="118"/>
    </location>
</feature>
<feature type="non-terminal residue" evidence="2">
    <location>
        <position position="139"/>
    </location>
</feature>
<feature type="compositionally biased region" description="Polar residues" evidence="1">
    <location>
        <begin position="106"/>
        <end position="118"/>
    </location>
</feature>
<reference evidence="2 3" key="1">
    <citation type="submission" date="2024-06" db="EMBL/GenBank/DDBJ databases">
        <authorList>
            <person name="Pan Q."/>
            <person name="Wen M."/>
            <person name="Jouanno E."/>
            <person name="Zahm M."/>
            <person name="Klopp C."/>
            <person name="Cabau C."/>
            <person name="Louis A."/>
            <person name="Berthelot C."/>
            <person name="Parey E."/>
            <person name="Roest Crollius H."/>
            <person name="Montfort J."/>
            <person name="Robinson-Rechavi M."/>
            <person name="Bouchez O."/>
            <person name="Lampietro C."/>
            <person name="Lopez Roques C."/>
            <person name="Donnadieu C."/>
            <person name="Postlethwait J."/>
            <person name="Bobe J."/>
            <person name="Verreycken H."/>
            <person name="Guiguen Y."/>
        </authorList>
    </citation>
    <scope>NUCLEOTIDE SEQUENCE [LARGE SCALE GENOMIC DNA]</scope>
    <source>
        <strain evidence="2">Up_M1</strain>
        <tissue evidence="2">Testis</tissue>
    </source>
</reference>
<dbReference type="Proteomes" id="UP001557470">
    <property type="component" value="Unassembled WGS sequence"/>
</dbReference>